<dbReference type="AlphaFoldDB" id="A0A423VD18"/>
<keyword evidence="1" id="KW-0862">Zinc</keyword>
<feature type="region of interest" description="Disordered" evidence="6">
    <location>
        <begin position="1"/>
        <end position="107"/>
    </location>
</feature>
<evidence type="ECO:0000256" key="3">
    <source>
        <dbReference type="ARBA" id="ARBA00023125"/>
    </source>
</evidence>
<proteinExistence type="predicted"/>
<feature type="compositionally biased region" description="Basic and acidic residues" evidence="6">
    <location>
        <begin position="171"/>
        <end position="182"/>
    </location>
</feature>
<keyword evidence="2" id="KW-0805">Transcription regulation</keyword>
<dbReference type="GO" id="GO:0003677">
    <property type="term" value="F:DNA binding"/>
    <property type="evidence" value="ECO:0007669"/>
    <property type="project" value="UniProtKB-KW"/>
</dbReference>
<name>A0A423VD18_9PEZI</name>
<dbReference type="Proteomes" id="UP000283895">
    <property type="component" value="Unassembled WGS sequence"/>
</dbReference>
<reference evidence="8 9" key="1">
    <citation type="submission" date="2015-09" db="EMBL/GenBank/DDBJ databases">
        <title>Host preference determinants of Valsa canker pathogens revealed by comparative genomics.</title>
        <authorList>
            <person name="Yin Z."/>
            <person name="Huang L."/>
        </authorList>
    </citation>
    <scope>NUCLEOTIDE SEQUENCE [LARGE SCALE GENOMIC DNA]</scope>
    <source>
        <strain evidence="8 9">03-1</strain>
    </source>
</reference>
<organism evidence="8 9">
    <name type="scientific">Cytospora schulzeri</name>
    <dbReference type="NCBI Taxonomy" id="448051"/>
    <lineage>
        <taxon>Eukaryota</taxon>
        <taxon>Fungi</taxon>
        <taxon>Dikarya</taxon>
        <taxon>Ascomycota</taxon>
        <taxon>Pezizomycotina</taxon>
        <taxon>Sordariomycetes</taxon>
        <taxon>Sordariomycetidae</taxon>
        <taxon>Diaporthales</taxon>
        <taxon>Cytosporaceae</taxon>
        <taxon>Cytospora</taxon>
    </lineage>
</organism>
<evidence type="ECO:0000256" key="4">
    <source>
        <dbReference type="ARBA" id="ARBA00023163"/>
    </source>
</evidence>
<evidence type="ECO:0000259" key="7">
    <source>
        <dbReference type="Pfam" id="PF04082"/>
    </source>
</evidence>
<dbReference type="GO" id="GO:0006351">
    <property type="term" value="P:DNA-templated transcription"/>
    <property type="evidence" value="ECO:0007669"/>
    <property type="project" value="InterPro"/>
</dbReference>
<comment type="caution">
    <text evidence="8">The sequence shown here is derived from an EMBL/GenBank/DDBJ whole genome shotgun (WGS) entry which is preliminary data.</text>
</comment>
<dbReference type="InterPro" id="IPR007219">
    <property type="entry name" value="XnlR_reg_dom"/>
</dbReference>
<dbReference type="InterPro" id="IPR052073">
    <property type="entry name" value="Amide_Lactam_Regulators"/>
</dbReference>
<evidence type="ECO:0000256" key="6">
    <source>
        <dbReference type="SAM" id="MobiDB-lite"/>
    </source>
</evidence>
<dbReference type="GO" id="GO:0008270">
    <property type="term" value="F:zinc ion binding"/>
    <property type="evidence" value="ECO:0007669"/>
    <property type="project" value="InterPro"/>
</dbReference>
<feature type="region of interest" description="Disordered" evidence="6">
    <location>
        <begin position="151"/>
        <end position="208"/>
    </location>
</feature>
<evidence type="ECO:0000313" key="8">
    <source>
        <dbReference type="EMBL" id="ROV88861.1"/>
    </source>
</evidence>
<keyword evidence="5" id="KW-0539">Nucleus</keyword>
<sequence>MAESPLKRSVKFVASDQDGMPVKRRQVQQACEPCRKKKKRCSHGSDAAGLPFLVDNDPGSTRKRRPAEGDGREQRFSREPPPRRIPPSPESLEQNGHDESSSTDQVASQFVQLSTSRFVGDLSPESIFIEATSKSARAPYLYRAPSDIGTWLPRSARQSDNDQSKVPGSRRTIEHGTPRADDGGPGSMGTLSGHLSSPNGALTSTGTRESMVFPPEHEYQQLYSIYLEHIHPMLPVFNQADINECLKPKTLRHTIFAQAIALAAAVEPSASRYLRLDSDGPLLSFQHFHQVLSKAIFSSLGSNVLIDRVDHIRVLLIIFFFYQPVRASERDLPSLIFSQAVHYSHSLGIHLVGYSDPEKDARGKDAESLFCALWALDRINAAFNGRPCLLHERDTDRDLDKCIAAQEQPAFRLFMRVAVMLDRVIWIYCPCSKGDETVEMPVFESMIMDSGAEKLPLRLHATLEIFYHAVSVLSCRQRSSAFAPSAPAQAHLPHPNLNARRSLSADRIVDLVSSSLSTPSSPDSVGILPFVPYAVSLSLSVAYRKMRYSKVPMYRMRGKARFKEVVALLKTLGEVYTCARVNAGLGEAILREMEKTAKELASSSGASAAANGVLPTPHEARPVTRKRVSAGLATERRMNASVRRVEKQQQENIGISSSISPSRPGDTPLQMHPVSTTQQVDTQQAFHTPPIPDELTPGQQQVDELDVLSSTSFGDMLDIDLFGHFDPGFDLNAVDAALEANLDMGFPQMWTTQWPE</sequence>
<accession>A0A423VD18</accession>
<protein>
    <recommendedName>
        <fullName evidence="7">Xylanolytic transcriptional activator regulatory domain-containing protein</fullName>
    </recommendedName>
</protein>
<dbReference type="CDD" id="cd12148">
    <property type="entry name" value="fungal_TF_MHR"/>
    <property type="match status" value="1"/>
</dbReference>
<evidence type="ECO:0000256" key="2">
    <source>
        <dbReference type="ARBA" id="ARBA00023015"/>
    </source>
</evidence>
<dbReference type="PANTHER" id="PTHR47171">
    <property type="entry name" value="FARA-RELATED"/>
    <property type="match status" value="1"/>
</dbReference>
<keyword evidence="4" id="KW-0804">Transcription</keyword>
<feature type="compositionally biased region" description="Basic and acidic residues" evidence="6">
    <location>
        <begin position="66"/>
        <end position="82"/>
    </location>
</feature>
<feature type="compositionally biased region" description="Basic and acidic residues" evidence="6">
    <location>
        <begin position="639"/>
        <end position="649"/>
    </location>
</feature>
<keyword evidence="3" id="KW-0238">DNA-binding</keyword>
<dbReference type="Pfam" id="PF04082">
    <property type="entry name" value="Fungal_trans"/>
    <property type="match status" value="1"/>
</dbReference>
<feature type="domain" description="Xylanolytic transcriptional activator regulatory" evidence="7">
    <location>
        <begin position="224"/>
        <end position="396"/>
    </location>
</feature>
<evidence type="ECO:0000256" key="5">
    <source>
        <dbReference type="ARBA" id="ARBA00023242"/>
    </source>
</evidence>
<feature type="compositionally biased region" description="Low complexity" evidence="6">
    <location>
        <begin position="653"/>
        <end position="665"/>
    </location>
</feature>
<dbReference type="PANTHER" id="PTHR47171:SF6">
    <property type="entry name" value="SPECIFIC TRANSCRIPTION FACTOR, PUTATIVE (AFU_ORTHOLOGUE AFUA_2G06130)-RELATED"/>
    <property type="match status" value="1"/>
</dbReference>
<feature type="compositionally biased region" description="Polar residues" evidence="6">
    <location>
        <begin position="189"/>
        <end position="208"/>
    </location>
</feature>
<keyword evidence="9" id="KW-1185">Reference proteome</keyword>
<feature type="region of interest" description="Disordered" evidence="6">
    <location>
        <begin position="639"/>
        <end position="666"/>
    </location>
</feature>
<dbReference type="EMBL" id="LKEA01000075">
    <property type="protein sequence ID" value="ROV88861.1"/>
    <property type="molecule type" value="Genomic_DNA"/>
</dbReference>
<gene>
    <name evidence="8" type="ORF">VMCG_10194</name>
</gene>
<dbReference type="OrthoDB" id="10031947at2759"/>
<dbReference type="STRING" id="356882.A0A423VD18"/>
<evidence type="ECO:0000313" key="9">
    <source>
        <dbReference type="Proteomes" id="UP000283895"/>
    </source>
</evidence>
<evidence type="ECO:0000256" key="1">
    <source>
        <dbReference type="ARBA" id="ARBA00022833"/>
    </source>
</evidence>